<name>A0ABR9LA91_9PSEU</name>
<evidence type="ECO:0000256" key="2">
    <source>
        <dbReference type="ARBA" id="ARBA00022475"/>
    </source>
</evidence>
<dbReference type="SUPFAM" id="SSF103473">
    <property type="entry name" value="MFS general substrate transporter"/>
    <property type="match status" value="1"/>
</dbReference>
<accession>A0ABR9LA91</accession>
<protein>
    <submittedName>
        <fullName evidence="8">MFS family permease</fullName>
    </submittedName>
</protein>
<comment type="caution">
    <text evidence="8">The sequence shown here is derived from an EMBL/GenBank/DDBJ whole genome shotgun (WGS) entry which is preliminary data.</text>
</comment>
<dbReference type="CDD" id="cd17473">
    <property type="entry name" value="MFS_arabinose_efflux_permease_like"/>
    <property type="match status" value="1"/>
</dbReference>
<feature type="transmembrane region" description="Helical" evidence="6">
    <location>
        <begin position="206"/>
        <end position="225"/>
    </location>
</feature>
<feature type="transmembrane region" description="Helical" evidence="6">
    <location>
        <begin position="356"/>
        <end position="380"/>
    </location>
</feature>
<feature type="transmembrane region" description="Helical" evidence="6">
    <location>
        <begin position="169"/>
        <end position="186"/>
    </location>
</feature>
<feature type="transmembrane region" description="Helical" evidence="6">
    <location>
        <begin position="12"/>
        <end position="36"/>
    </location>
</feature>
<dbReference type="Proteomes" id="UP000656548">
    <property type="component" value="Unassembled WGS sequence"/>
</dbReference>
<feature type="transmembrane region" description="Helical" evidence="6">
    <location>
        <begin position="138"/>
        <end position="163"/>
    </location>
</feature>
<dbReference type="PANTHER" id="PTHR43124:SF3">
    <property type="entry name" value="CHLORAMPHENICOL EFFLUX PUMP RV0191"/>
    <property type="match status" value="1"/>
</dbReference>
<feature type="transmembrane region" description="Helical" evidence="6">
    <location>
        <begin position="294"/>
        <end position="317"/>
    </location>
</feature>
<dbReference type="InterPro" id="IPR050189">
    <property type="entry name" value="MFS_Efflux_Transporters"/>
</dbReference>
<dbReference type="RefSeq" id="WP_318780646.1">
    <property type="nucleotide sequence ID" value="NZ_JADBEJ010000005.1"/>
</dbReference>
<feature type="transmembrane region" description="Helical" evidence="6">
    <location>
        <begin position="104"/>
        <end position="126"/>
    </location>
</feature>
<dbReference type="EMBL" id="JADBEJ010000005">
    <property type="protein sequence ID" value="MBE1577565.1"/>
    <property type="molecule type" value="Genomic_DNA"/>
</dbReference>
<reference evidence="8 9" key="1">
    <citation type="submission" date="2020-10" db="EMBL/GenBank/DDBJ databases">
        <title>Sequencing the genomes of 1000 actinobacteria strains.</title>
        <authorList>
            <person name="Klenk H.-P."/>
        </authorList>
    </citation>
    <scope>NUCLEOTIDE SEQUENCE [LARGE SCALE GENOMIC DNA]</scope>
    <source>
        <strain evidence="8 9">DSM 46661</strain>
    </source>
</reference>
<keyword evidence="9" id="KW-1185">Reference proteome</keyword>
<evidence type="ECO:0000256" key="5">
    <source>
        <dbReference type="ARBA" id="ARBA00023136"/>
    </source>
</evidence>
<sequence length="390" mass="39967">MTNTLAPTRRARATVLAAAPLTIMAAAIIAPSLPAMREVFSGTPGSDLLVRLTLTVTSLAIAISAPLSGIVADRAGRRPLLLTGLGLYAISGTAGFFVDDLLLLLITRVGLGFAVGGIMTAVSTLITDWFSGERRASFLGLQQAFASLGGVVFLPLAGVLATVSWQAPFWIYSISVIVAIFAITSLREPVRSAPAVGESERTRLPARVVGVYVLALVVTLAFYMAPTQLPFLLEGFGSGPAVVGAVVAGSTLTSVAGALVFPRLRERFSPTAITTASVALMGAGWLVIGTAGTVAQVVAGLLVGGFGVGFVVPNLNLRLADLAYPAHRGRVLSGLVAGIFLGQFLSPLVVQPLVQGIGIAGAFTWTGVALGAGAALAALLPNRNNGKETR</sequence>
<keyword evidence="3 6" id="KW-0812">Transmembrane</keyword>
<evidence type="ECO:0000256" key="6">
    <source>
        <dbReference type="SAM" id="Phobius"/>
    </source>
</evidence>
<feature type="transmembrane region" description="Helical" evidence="6">
    <location>
        <begin position="79"/>
        <end position="98"/>
    </location>
</feature>
<feature type="transmembrane region" description="Helical" evidence="6">
    <location>
        <begin position="329"/>
        <end position="350"/>
    </location>
</feature>
<keyword evidence="5 6" id="KW-0472">Membrane</keyword>
<dbReference type="InterPro" id="IPR005829">
    <property type="entry name" value="Sugar_transporter_CS"/>
</dbReference>
<evidence type="ECO:0000259" key="7">
    <source>
        <dbReference type="PROSITE" id="PS50850"/>
    </source>
</evidence>
<dbReference type="Gene3D" id="1.20.1250.20">
    <property type="entry name" value="MFS general substrate transporter like domains"/>
    <property type="match status" value="1"/>
</dbReference>
<feature type="transmembrane region" description="Helical" evidence="6">
    <location>
        <begin position="237"/>
        <end position="261"/>
    </location>
</feature>
<organism evidence="8 9">
    <name type="scientific">Amycolatopsis roodepoortensis</name>
    <dbReference type="NCBI Taxonomy" id="700274"/>
    <lineage>
        <taxon>Bacteria</taxon>
        <taxon>Bacillati</taxon>
        <taxon>Actinomycetota</taxon>
        <taxon>Actinomycetes</taxon>
        <taxon>Pseudonocardiales</taxon>
        <taxon>Pseudonocardiaceae</taxon>
        <taxon>Amycolatopsis</taxon>
    </lineage>
</organism>
<feature type="transmembrane region" description="Helical" evidence="6">
    <location>
        <begin position="268"/>
        <end position="288"/>
    </location>
</feature>
<dbReference type="Pfam" id="PF07690">
    <property type="entry name" value="MFS_1"/>
    <property type="match status" value="2"/>
</dbReference>
<feature type="domain" description="Major facilitator superfamily (MFS) profile" evidence="7">
    <location>
        <begin position="11"/>
        <end position="385"/>
    </location>
</feature>
<keyword evidence="4 6" id="KW-1133">Transmembrane helix</keyword>
<evidence type="ECO:0000313" key="9">
    <source>
        <dbReference type="Proteomes" id="UP000656548"/>
    </source>
</evidence>
<proteinExistence type="predicted"/>
<dbReference type="InterPro" id="IPR036259">
    <property type="entry name" value="MFS_trans_sf"/>
</dbReference>
<dbReference type="PROSITE" id="PS00216">
    <property type="entry name" value="SUGAR_TRANSPORT_1"/>
    <property type="match status" value="1"/>
</dbReference>
<keyword evidence="2" id="KW-1003">Cell membrane</keyword>
<dbReference type="InterPro" id="IPR020846">
    <property type="entry name" value="MFS_dom"/>
</dbReference>
<evidence type="ECO:0000313" key="8">
    <source>
        <dbReference type="EMBL" id="MBE1577565.1"/>
    </source>
</evidence>
<evidence type="ECO:0000256" key="1">
    <source>
        <dbReference type="ARBA" id="ARBA00004651"/>
    </source>
</evidence>
<gene>
    <name evidence="8" type="ORF">H4W30_004625</name>
</gene>
<evidence type="ECO:0000256" key="4">
    <source>
        <dbReference type="ARBA" id="ARBA00022989"/>
    </source>
</evidence>
<dbReference type="PANTHER" id="PTHR43124">
    <property type="entry name" value="PURINE EFFLUX PUMP PBUE"/>
    <property type="match status" value="1"/>
</dbReference>
<comment type="subcellular location">
    <subcellularLocation>
        <location evidence="1">Cell membrane</location>
        <topology evidence="1">Multi-pass membrane protein</topology>
    </subcellularLocation>
</comment>
<feature type="transmembrane region" description="Helical" evidence="6">
    <location>
        <begin position="48"/>
        <end position="67"/>
    </location>
</feature>
<evidence type="ECO:0000256" key="3">
    <source>
        <dbReference type="ARBA" id="ARBA00022692"/>
    </source>
</evidence>
<dbReference type="InterPro" id="IPR011701">
    <property type="entry name" value="MFS"/>
</dbReference>
<dbReference type="PROSITE" id="PS50850">
    <property type="entry name" value="MFS"/>
    <property type="match status" value="1"/>
</dbReference>